<evidence type="ECO:0000256" key="1">
    <source>
        <dbReference type="ARBA" id="ARBA00022448"/>
    </source>
</evidence>
<organism evidence="5">
    <name type="scientific">Cyanidium sp. THAL103</name>
    <dbReference type="NCBI Taxonomy" id="3027999"/>
    <lineage>
        <taxon>Eukaryota</taxon>
        <taxon>Rhodophyta</taxon>
        <taxon>Bangiophyceae</taxon>
        <taxon>Cyanidiales</taxon>
        <taxon>Cyanidiaceae</taxon>
        <taxon>Cyanidium</taxon>
    </lineage>
</organism>
<dbReference type="InterPro" id="IPR017871">
    <property type="entry name" value="ABC_transporter-like_CS"/>
</dbReference>
<sequence>MSIFLIMRILGISIHQKLNHKILLDNCSISIKQGEITGLLGPNGAGKTSLFSIFSGVLPSFSGNIFYSTKNINTYQIEQRSQMGIKYVPQDNNLLLDLTVYSNLASILEVFYLSSCQINNKISLLLDLLNISHLSQYKCKMLSGGEKKKVELAKIFLCQPNFILLDEPFSGIDPISIFEIQEFLLKMKSWNIGVLISDHNVNETLKIIDRGYVIYKGCLLAHGTPLDLHTNYEVRNYYLGNQNKIEDAIF</sequence>
<feature type="domain" description="ABC transporter" evidence="4">
    <location>
        <begin position="7"/>
        <end position="241"/>
    </location>
</feature>
<dbReference type="Gene3D" id="3.40.50.300">
    <property type="entry name" value="P-loop containing nucleotide triphosphate hydrolases"/>
    <property type="match status" value="1"/>
</dbReference>
<evidence type="ECO:0000256" key="2">
    <source>
        <dbReference type="ARBA" id="ARBA00022741"/>
    </source>
</evidence>
<keyword evidence="1" id="KW-0813">Transport</keyword>
<dbReference type="AlphaFoldDB" id="A0A9Y1I425"/>
<name>A0A9Y1I425_9RHOD</name>
<protein>
    <submittedName>
        <fullName evidence="5">Sulfate ABC transporter protein</fullName>
    </submittedName>
</protein>
<dbReference type="InterPro" id="IPR051120">
    <property type="entry name" value="ABC_AA/LPS_Transport"/>
</dbReference>
<evidence type="ECO:0000256" key="3">
    <source>
        <dbReference type="ARBA" id="ARBA00022840"/>
    </source>
</evidence>
<evidence type="ECO:0000313" key="5">
    <source>
        <dbReference type="EMBL" id="WDB00005.1"/>
    </source>
</evidence>
<dbReference type="GO" id="GO:0043190">
    <property type="term" value="C:ATP-binding cassette (ABC) transporter complex"/>
    <property type="evidence" value="ECO:0007669"/>
    <property type="project" value="InterPro"/>
</dbReference>
<accession>A0A9Y1I425</accession>
<dbReference type="EMBL" id="OP616817">
    <property type="protein sequence ID" value="WDB00005.1"/>
    <property type="molecule type" value="Genomic_DNA"/>
</dbReference>
<reference evidence="5" key="1">
    <citation type="journal article" date="2023" name="J. Phycol.">
        <title>Revised classification of the Cyanidiophyceae based on plastid genome data with descriptions of the Cavernulicolales ord. nov. and Galdieriales ord. nov. (Rhodophyta).</title>
        <authorList>
            <person name="Park S.I."/>
            <person name="Cho C.H."/>
            <person name="Ciniglia C."/>
            <person name="Huang T.Y."/>
            <person name="Liu S.L."/>
            <person name="Bustamante D.E."/>
            <person name="Calderon M.S."/>
            <person name="Mansilla A."/>
            <person name="McDermott T."/>
            <person name="Andersen R.A."/>
            <person name="Yoon H.S."/>
        </authorList>
    </citation>
    <scope>NUCLEOTIDE SEQUENCE</scope>
</reference>
<dbReference type="GO" id="GO:0016887">
    <property type="term" value="F:ATP hydrolysis activity"/>
    <property type="evidence" value="ECO:0007669"/>
    <property type="project" value="InterPro"/>
</dbReference>
<proteinExistence type="predicted"/>
<gene>
    <name evidence="5" type="primary">ycf85</name>
    <name evidence="5" type="ORF">CspTHAL103_080</name>
</gene>
<dbReference type="InterPro" id="IPR030921">
    <property type="entry name" value="LPS_export_LptB"/>
</dbReference>
<dbReference type="Pfam" id="PF00005">
    <property type="entry name" value="ABC_tran"/>
    <property type="match status" value="1"/>
</dbReference>
<dbReference type="PANTHER" id="PTHR45772:SF10">
    <property type="entry name" value="LIPOPOLYSACCHARIDE EXPORT SYSTEM ATP-BINDING PROTEIN LPTB"/>
    <property type="match status" value="1"/>
</dbReference>
<dbReference type="GO" id="GO:0005524">
    <property type="term" value="F:ATP binding"/>
    <property type="evidence" value="ECO:0007669"/>
    <property type="project" value="UniProtKB-KW"/>
</dbReference>
<dbReference type="SUPFAM" id="SSF52540">
    <property type="entry name" value="P-loop containing nucleoside triphosphate hydrolases"/>
    <property type="match status" value="1"/>
</dbReference>
<dbReference type="PROSITE" id="PS50893">
    <property type="entry name" value="ABC_TRANSPORTER_2"/>
    <property type="match status" value="1"/>
</dbReference>
<dbReference type="PROSITE" id="PS00211">
    <property type="entry name" value="ABC_TRANSPORTER_1"/>
    <property type="match status" value="1"/>
</dbReference>
<keyword evidence="3" id="KW-0067">ATP-binding</keyword>
<dbReference type="InterPro" id="IPR027417">
    <property type="entry name" value="P-loop_NTPase"/>
</dbReference>
<dbReference type="NCBIfam" id="TIGR04406">
    <property type="entry name" value="LPS_export_lptB"/>
    <property type="match status" value="1"/>
</dbReference>
<evidence type="ECO:0000259" key="4">
    <source>
        <dbReference type="PROSITE" id="PS50893"/>
    </source>
</evidence>
<dbReference type="GO" id="GO:0055085">
    <property type="term" value="P:transmembrane transport"/>
    <property type="evidence" value="ECO:0007669"/>
    <property type="project" value="InterPro"/>
</dbReference>
<keyword evidence="2" id="KW-0547">Nucleotide-binding</keyword>
<dbReference type="PANTHER" id="PTHR45772">
    <property type="entry name" value="CONSERVED COMPONENT OF ABC TRANSPORTER FOR NATURAL AMINO ACIDS-RELATED"/>
    <property type="match status" value="1"/>
</dbReference>
<keyword evidence="5" id="KW-0934">Plastid</keyword>
<geneLocation type="plastid" evidence="5"/>
<dbReference type="InterPro" id="IPR003439">
    <property type="entry name" value="ABC_transporter-like_ATP-bd"/>
</dbReference>